<dbReference type="Gene3D" id="3.40.50.1240">
    <property type="entry name" value="Phosphoglycerate mutase-like"/>
    <property type="match status" value="2"/>
</dbReference>
<dbReference type="RefSeq" id="WP_062252751.1">
    <property type="nucleotide sequence ID" value="NZ_CP014229.1"/>
</dbReference>
<evidence type="ECO:0000313" key="5">
    <source>
        <dbReference type="EMBL" id="AMD90262.1"/>
    </source>
</evidence>
<dbReference type="Proteomes" id="UP000069241">
    <property type="component" value="Chromosome"/>
</dbReference>
<dbReference type="GO" id="GO:0050308">
    <property type="term" value="F:sugar-phosphatase activity"/>
    <property type="evidence" value="ECO:0007669"/>
    <property type="project" value="TreeGrafter"/>
</dbReference>
<dbReference type="GO" id="GO:0030288">
    <property type="term" value="C:outer membrane-bounded periplasmic space"/>
    <property type="evidence" value="ECO:0007669"/>
    <property type="project" value="TreeGrafter"/>
</dbReference>
<feature type="chain" id="PRO_5007067466" evidence="4">
    <location>
        <begin position="25"/>
        <end position="476"/>
    </location>
</feature>
<dbReference type="InterPro" id="IPR029033">
    <property type="entry name" value="His_PPase_superfam"/>
</dbReference>
<evidence type="ECO:0000256" key="4">
    <source>
        <dbReference type="SAM" id="SignalP"/>
    </source>
</evidence>
<dbReference type="AlphaFoldDB" id="A0A0X8JK66"/>
<feature type="region of interest" description="Disordered" evidence="3">
    <location>
        <begin position="455"/>
        <end position="476"/>
    </location>
</feature>
<dbReference type="KEGG" id="dfi:AXF13_09085"/>
<dbReference type="CDD" id="cd07061">
    <property type="entry name" value="HP_HAP_like"/>
    <property type="match status" value="1"/>
</dbReference>
<gene>
    <name evidence="5" type="ORF">AXF13_09085</name>
</gene>
<dbReference type="InterPro" id="IPR000560">
    <property type="entry name" value="His_Pase_clade-2"/>
</dbReference>
<proteinExistence type="inferred from homology"/>
<keyword evidence="4" id="KW-0732">Signal</keyword>
<dbReference type="PANTHER" id="PTHR11567">
    <property type="entry name" value="ACID PHOSPHATASE-RELATED"/>
    <property type="match status" value="1"/>
</dbReference>
<feature type="compositionally biased region" description="Low complexity" evidence="3">
    <location>
        <begin position="402"/>
        <end position="411"/>
    </location>
</feature>
<keyword evidence="6" id="KW-1185">Reference proteome</keyword>
<evidence type="ECO:0000256" key="2">
    <source>
        <dbReference type="ARBA" id="ARBA00022801"/>
    </source>
</evidence>
<keyword evidence="2" id="KW-0378">Hydrolase</keyword>
<feature type="region of interest" description="Disordered" evidence="3">
    <location>
        <begin position="402"/>
        <end position="432"/>
    </location>
</feature>
<evidence type="ECO:0000256" key="3">
    <source>
        <dbReference type="SAM" id="MobiDB-lite"/>
    </source>
</evidence>
<dbReference type="STRING" id="44742.AXF13_09085"/>
<evidence type="ECO:0000256" key="1">
    <source>
        <dbReference type="ARBA" id="ARBA00005375"/>
    </source>
</evidence>
<feature type="signal peptide" evidence="4">
    <location>
        <begin position="1"/>
        <end position="24"/>
    </location>
</feature>
<accession>A0A0X8JK66</accession>
<dbReference type="PROSITE" id="PS00616">
    <property type="entry name" value="HIS_ACID_PHOSPHAT_1"/>
    <property type="match status" value="1"/>
</dbReference>
<sequence>MRALHLFFFTLACAFFFSSPAAEAVEDGDARLLKIVALSRHGVRSPTQDMKTLSVWSARLWPHWPVERGHLTPRGARLVTAMWADLRGVLLNHGLLPDALCPPPGAVFVRADTDQRTRATARALLDGLGPDCAQGYAVADAGPDPLFHPVKAGLFAFDPAATATDVLNTTDGGLEQLQEDFAGPLALIDQLSAPPSPELCSRFGLSPQCRLSDLPNAVSVSPEGRSVALVGGLGIASSLAEIFLLEYGQWPGSDAGWGQVDGKTLSQVLPVHSRVFDVVNRTPLVAWARGSSLLTEMTAALTGAHYDQRLNAASLVVFMGHDTNIANLGGLLGVNWQAESYPPNDIPPAGVLFLELWGRGDKREVRVRFYAQPLEALHAPFDGEYSPLAAVLALRKDAVSPARSPDARSAAQNEPEASADPRRHAPVAARVSAPPVVGEARFELSDFTRLVRDKTAGAPLAPQQVPRLHLVRDAAE</sequence>
<dbReference type="EMBL" id="CP014229">
    <property type="protein sequence ID" value="AMD90262.1"/>
    <property type="molecule type" value="Genomic_DNA"/>
</dbReference>
<dbReference type="SUPFAM" id="SSF53254">
    <property type="entry name" value="Phosphoglycerate mutase-like"/>
    <property type="match status" value="1"/>
</dbReference>
<organism evidence="5 6">
    <name type="scientific">Desulfovibrio fairfieldensis</name>
    <dbReference type="NCBI Taxonomy" id="44742"/>
    <lineage>
        <taxon>Bacteria</taxon>
        <taxon>Pseudomonadati</taxon>
        <taxon>Thermodesulfobacteriota</taxon>
        <taxon>Desulfovibrionia</taxon>
        <taxon>Desulfovibrionales</taxon>
        <taxon>Desulfovibrionaceae</taxon>
        <taxon>Desulfovibrio</taxon>
    </lineage>
</organism>
<dbReference type="InterPro" id="IPR033379">
    <property type="entry name" value="Acid_Pase_AS"/>
</dbReference>
<protein>
    <submittedName>
        <fullName evidence="5">AppA protein</fullName>
    </submittedName>
</protein>
<dbReference type="InterPro" id="IPR050645">
    <property type="entry name" value="Histidine_acid_phosphatase"/>
</dbReference>
<dbReference type="PANTHER" id="PTHR11567:SF110">
    <property type="entry name" value="2-PHOSPHOXYLOSE PHOSPHATASE 1"/>
    <property type="match status" value="1"/>
</dbReference>
<evidence type="ECO:0000313" key="6">
    <source>
        <dbReference type="Proteomes" id="UP000069241"/>
    </source>
</evidence>
<comment type="similarity">
    <text evidence="1">Belongs to the histidine acid phosphatase family.</text>
</comment>
<dbReference type="Pfam" id="PF00328">
    <property type="entry name" value="His_Phos_2"/>
    <property type="match status" value="1"/>
</dbReference>
<name>A0A0X8JK66_9BACT</name>
<reference evidence="6" key="1">
    <citation type="submission" date="2016-02" db="EMBL/GenBank/DDBJ databases">
        <authorList>
            <person name="Holder M.E."/>
            <person name="Ajami N.J."/>
            <person name="Petrosino J.F."/>
        </authorList>
    </citation>
    <scope>NUCLEOTIDE SEQUENCE [LARGE SCALE GENOMIC DNA]</scope>
    <source>
        <strain evidence="6">CCUG 45958</strain>
    </source>
</reference>